<name>A0A1I6D7U6_9RHOB</name>
<organism evidence="4 5">
    <name type="scientific">Poseidonocella sedimentorum</name>
    <dbReference type="NCBI Taxonomy" id="871652"/>
    <lineage>
        <taxon>Bacteria</taxon>
        <taxon>Pseudomonadati</taxon>
        <taxon>Pseudomonadota</taxon>
        <taxon>Alphaproteobacteria</taxon>
        <taxon>Rhodobacterales</taxon>
        <taxon>Roseobacteraceae</taxon>
        <taxon>Poseidonocella</taxon>
    </lineage>
</organism>
<keyword evidence="1 2" id="KW-0238">DNA-binding</keyword>
<evidence type="ECO:0000256" key="1">
    <source>
        <dbReference type="ARBA" id="ARBA00023125"/>
    </source>
</evidence>
<dbReference type="InterPro" id="IPR009057">
    <property type="entry name" value="Homeodomain-like_sf"/>
</dbReference>
<evidence type="ECO:0000313" key="4">
    <source>
        <dbReference type="EMBL" id="SFR01530.1"/>
    </source>
</evidence>
<proteinExistence type="predicted"/>
<evidence type="ECO:0000313" key="5">
    <source>
        <dbReference type="Proteomes" id="UP000199302"/>
    </source>
</evidence>
<dbReference type="STRING" id="871652.SAMN04515673_102370"/>
<evidence type="ECO:0000256" key="2">
    <source>
        <dbReference type="PROSITE-ProRule" id="PRU00335"/>
    </source>
</evidence>
<keyword evidence="5" id="KW-1185">Reference proteome</keyword>
<dbReference type="InterPro" id="IPR001647">
    <property type="entry name" value="HTH_TetR"/>
</dbReference>
<dbReference type="Pfam" id="PF17938">
    <property type="entry name" value="TetR_C_29"/>
    <property type="match status" value="1"/>
</dbReference>
<sequence length="224" mass="25432">MAKQVTPIRKDRKRNPEVTRAAILNAALEEFSEVGHSGARVDRIAARAGVSKPMIYDYFGDKDAVYSAALREAYVQIRQGEMTLELDTLEPEEAVRALVHFTMNHFWNNPWFIRMLNTENLMGGETVRTLDDATEIQSVLLRRVEEILRRGNSSGQFRSSIDPVELYIFIASVCWFPISNMHTLKVVFHAPISEGWVKDHADKAADMIIAYLRPSETDADQPHA</sequence>
<dbReference type="AlphaFoldDB" id="A0A1I6D7U6"/>
<dbReference type="PANTHER" id="PTHR30328:SF54">
    <property type="entry name" value="HTH-TYPE TRANSCRIPTIONAL REPRESSOR SCO4008"/>
    <property type="match status" value="1"/>
</dbReference>
<dbReference type="Pfam" id="PF00440">
    <property type="entry name" value="TetR_N"/>
    <property type="match status" value="1"/>
</dbReference>
<reference evidence="4 5" key="1">
    <citation type="submission" date="2016-10" db="EMBL/GenBank/DDBJ databases">
        <authorList>
            <person name="de Groot N.N."/>
        </authorList>
    </citation>
    <scope>NUCLEOTIDE SEQUENCE [LARGE SCALE GENOMIC DNA]</scope>
    <source>
        <strain evidence="5">KMM 9023,NRIC 0796,JCM 17311,KCTC 23692</strain>
    </source>
</reference>
<dbReference type="SUPFAM" id="SSF48498">
    <property type="entry name" value="Tetracyclin repressor-like, C-terminal domain"/>
    <property type="match status" value="1"/>
</dbReference>
<dbReference type="InterPro" id="IPR050109">
    <property type="entry name" value="HTH-type_TetR-like_transc_reg"/>
</dbReference>
<gene>
    <name evidence="4" type="ORF">SAMN04515673_102370</name>
</gene>
<dbReference type="PANTHER" id="PTHR30328">
    <property type="entry name" value="TRANSCRIPTIONAL REPRESSOR"/>
    <property type="match status" value="1"/>
</dbReference>
<dbReference type="GO" id="GO:0003677">
    <property type="term" value="F:DNA binding"/>
    <property type="evidence" value="ECO:0007669"/>
    <property type="project" value="UniProtKB-UniRule"/>
</dbReference>
<dbReference type="PRINTS" id="PR00455">
    <property type="entry name" value="HTHTETR"/>
</dbReference>
<dbReference type="RefSeq" id="WP_092077169.1">
    <property type="nucleotide sequence ID" value="NZ_FOYI01000002.1"/>
</dbReference>
<feature type="domain" description="HTH tetR-type" evidence="3">
    <location>
        <begin position="17"/>
        <end position="77"/>
    </location>
</feature>
<dbReference type="InterPro" id="IPR036271">
    <property type="entry name" value="Tet_transcr_reg_TetR-rel_C_sf"/>
</dbReference>
<feature type="DNA-binding region" description="H-T-H motif" evidence="2">
    <location>
        <begin position="40"/>
        <end position="59"/>
    </location>
</feature>
<protein>
    <submittedName>
        <fullName evidence="4">DNA-binding transcriptional regulator, AcrR family</fullName>
    </submittedName>
</protein>
<dbReference type="Proteomes" id="UP000199302">
    <property type="component" value="Unassembled WGS sequence"/>
</dbReference>
<dbReference type="SUPFAM" id="SSF46689">
    <property type="entry name" value="Homeodomain-like"/>
    <property type="match status" value="1"/>
</dbReference>
<dbReference type="PROSITE" id="PS50977">
    <property type="entry name" value="HTH_TETR_2"/>
    <property type="match status" value="1"/>
</dbReference>
<dbReference type="EMBL" id="FOYI01000002">
    <property type="protein sequence ID" value="SFR01530.1"/>
    <property type="molecule type" value="Genomic_DNA"/>
</dbReference>
<dbReference type="Gene3D" id="1.10.357.10">
    <property type="entry name" value="Tetracycline Repressor, domain 2"/>
    <property type="match status" value="1"/>
</dbReference>
<dbReference type="InterPro" id="IPR041474">
    <property type="entry name" value="NicS_C"/>
</dbReference>
<evidence type="ECO:0000259" key="3">
    <source>
        <dbReference type="PROSITE" id="PS50977"/>
    </source>
</evidence>
<accession>A0A1I6D7U6</accession>
<dbReference type="OrthoDB" id="2356263at2"/>